<dbReference type="EMBL" id="LKET01000045">
    <property type="protein sequence ID" value="KPU42972.1"/>
    <property type="molecule type" value="Genomic_DNA"/>
</dbReference>
<protein>
    <submittedName>
        <fullName evidence="1">Uncharacterized protein</fullName>
    </submittedName>
</protein>
<accession>A0A0P8YTF2</accession>
<dbReference type="RefSeq" id="WP_242854444.1">
    <property type="nucleotide sequence ID" value="NZ_LKET01000045.1"/>
</dbReference>
<dbReference type="Proteomes" id="UP000050326">
    <property type="component" value="Unassembled WGS sequence"/>
</dbReference>
<proteinExistence type="predicted"/>
<keyword evidence="2" id="KW-1185">Reference proteome</keyword>
<dbReference type="AlphaFoldDB" id="A0A0P8YTF2"/>
<dbReference type="STRING" id="36849.OXPF_34030"/>
<reference evidence="1 2" key="1">
    <citation type="submission" date="2015-09" db="EMBL/GenBank/DDBJ databases">
        <title>Genome sequence of Oxobacter pfennigii DSM 3222.</title>
        <authorList>
            <person name="Poehlein A."/>
            <person name="Bengelsdorf F.R."/>
            <person name="Schiel-Bengelsdorf B."/>
            <person name="Duerre P."/>
            <person name="Daniel R."/>
        </authorList>
    </citation>
    <scope>NUCLEOTIDE SEQUENCE [LARGE SCALE GENOMIC DNA]</scope>
    <source>
        <strain evidence="1 2">DSM 3222</strain>
    </source>
</reference>
<gene>
    <name evidence="1" type="ORF">OXPF_34030</name>
</gene>
<name>A0A0P8YTF2_9CLOT</name>
<comment type="caution">
    <text evidence="1">The sequence shown here is derived from an EMBL/GenBank/DDBJ whole genome shotgun (WGS) entry which is preliminary data.</text>
</comment>
<organism evidence="1 2">
    <name type="scientific">Oxobacter pfennigii</name>
    <dbReference type="NCBI Taxonomy" id="36849"/>
    <lineage>
        <taxon>Bacteria</taxon>
        <taxon>Bacillati</taxon>
        <taxon>Bacillota</taxon>
        <taxon>Clostridia</taxon>
        <taxon>Eubacteriales</taxon>
        <taxon>Clostridiaceae</taxon>
        <taxon>Oxobacter</taxon>
    </lineage>
</organism>
<sequence>MIDEQYNMIVKRKSFRRFNDTLSLSNEELQEINQKVKNLEPLLDDIVAKYRIVPREKTTSNRGEYCMLIYSEEKNIFC</sequence>
<evidence type="ECO:0000313" key="2">
    <source>
        <dbReference type="Proteomes" id="UP000050326"/>
    </source>
</evidence>
<evidence type="ECO:0000313" key="1">
    <source>
        <dbReference type="EMBL" id="KPU42972.1"/>
    </source>
</evidence>